<gene>
    <name evidence="1" type="ORF">C8A01DRAFT_31655</name>
</gene>
<accession>A0AAN6PN09</accession>
<comment type="caution">
    <text evidence="1">The sequence shown here is derived from an EMBL/GenBank/DDBJ whole genome shotgun (WGS) entry which is preliminary data.</text>
</comment>
<protein>
    <submittedName>
        <fullName evidence="1">Uncharacterized protein</fullName>
    </submittedName>
</protein>
<evidence type="ECO:0000313" key="1">
    <source>
        <dbReference type="EMBL" id="KAK4044058.1"/>
    </source>
</evidence>
<dbReference type="Proteomes" id="UP001303115">
    <property type="component" value="Unassembled WGS sequence"/>
</dbReference>
<keyword evidence="2" id="KW-1185">Reference proteome</keyword>
<organism evidence="1 2">
    <name type="scientific">Parachaetomium inaequale</name>
    <dbReference type="NCBI Taxonomy" id="2588326"/>
    <lineage>
        <taxon>Eukaryota</taxon>
        <taxon>Fungi</taxon>
        <taxon>Dikarya</taxon>
        <taxon>Ascomycota</taxon>
        <taxon>Pezizomycotina</taxon>
        <taxon>Sordariomycetes</taxon>
        <taxon>Sordariomycetidae</taxon>
        <taxon>Sordariales</taxon>
        <taxon>Chaetomiaceae</taxon>
        <taxon>Parachaetomium</taxon>
    </lineage>
</organism>
<sequence>MLTSTNAILAAREEPVKQLFGVAQQSLYRWTTGIGRHPCANITCTTNRIAALNVFLFRSGLYPRTKLSKSLQEIVSALQYITATDAELTASAIKNGHQDDHVDERLRWVAHIRDAYGGTCGECDEKAPTSMLFPLEDLLCDLTFEMQEQLEEYTKFPHS</sequence>
<name>A0AAN6PN09_9PEZI</name>
<evidence type="ECO:0000313" key="2">
    <source>
        <dbReference type="Proteomes" id="UP001303115"/>
    </source>
</evidence>
<proteinExistence type="predicted"/>
<dbReference type="EMBL" id="MU854321">
    <property type="protein sequence ID" value="KAK4044058.1"/>
    <property type="molecule type" value="Genomic_DNA"/>
</dbReference>
<dbReference type="AlphaFoldDB" id="A0AAN6PN09"/>
<reference evidence="2" key="1">
    <citation type="journal article" date="2023" name="Mol. Phylogenet. Evol.">
        <title>Genome-scale phylogeny and comparative genomics of the fungal order Sordariales.</title>
        <authorList>
            <person name="Hensen N."/>
            <person name="Bonometti L."/>
            <person name="Westerberg I."/>
            <person name="Brannstrom I.O."/>
            <person name="Guillou S."/>
            <person name="Cros-Aarteil S."/>
            <person name="Calhoun S."/>
            <person name="Haridas S."/>
            <person name="Kuo A."/>
            <person name="Mondo S."/>
            <person name="Pangilinan J."/>
            <person name="Riley R."/>
            <person name="LaButti K."/>
            <person name="Andreopoulos B."/>
            <person name="Lipzen A."/>
            <person name="Chen C."/>
            <person name="Yan M."/>
            <person name="Daum C."/>
            <person name="Ng V."/>
            <person name="Clum A."/>
            <person name="Steindorff A."/>
            <person name="Ohm R.A."/>
            <person name="Martin F."/>
            <person name="Silar P."/>
            <person name="Natvig D.O."/>
            <person name="Lalanne C."/>
            <person name="Gautier V."/>
            <person name="Ament-Velasquez S.L."/>
            <person name="Kruys A."/>
            <person name="Hutchinson M.I."/>
            <person name="Powell A.J."/>
            <person name="Barry K."/>
            <person name="Miller A.N."/>
            <person name="Grigoriev I.V."/>
            <person name="Debuchy R."/>
            <person name="Gladieux P."/>
            <person name="Hiltunen Thoren M."/>
            <person name="Johannesson H."/>
        </authorList>
    </citation>
    <scope>NUCLEOTIDE SEQUENCE [LARGE SCALE GENOMIC DNA]</scope>
    <source>
        <strain evidence="2">CBS 284.82</strain>
    </source>
</reference>